<dbReference type="Proteomes" id="UP000250462">
    <property type="component" value="Unassembled WGS sequence"/>
</dbReference>
<dbReference type="AlphaFoldDB" id="A0A329R2M8"/>
<dbReference type="Pfam" id="PF06262">
    <property type="entry name" value="Zincin_1"/>
    <property type="match status" value="1"/>
</dbReference>
<sequence>MRRSRAQRFDDLVIASIERLTREWREQLAKIEFAVEDVPTLDDWTHDWVPLARAFASTGPLPARIVIFRRPIETRAISVQGLRELVNDVVVEQIAEMFGVEPEDVDPSYGKNH</sequence>
<keyword evidence="2" id="KW-1185">Reference proteome</keyword>
<dbReference type="SUPFAM" id="SSF55486">
    <property type="entry name" value="Metalloproteases ('zincins'), catalytic domain"/>
    <property type="match status" value="1"/>
</dbReference>
<gene>
    <name evidence="1" type="ORF">DPM12_01860</name>
</gene>
<protein>
    <submittedName>
        <fullName evidence="1">Peptidase</fullName>
    </submittedName>
</protein>
<dbReference type="InterPro" id="IPR038555">
    <property type="entry name" value="Zincin_1_sf"/>
</dbReference>
<dbReference type="OrthoDB" id="4989780at2"/>
<reference evidence="1 2" key="1">
    <citation type="submission" date="2018-06" db="EMBL/GenBank/DDBJ databases">
        <title>Phytoactinopolyspora halophila sp. nov., a novel halophilic actinomycete isolated from a saline soil in China.</title>
        <authorList>
            <person name="Tang S.-K."/>
        </authorList>
    </citation>
    <scope>NUCLEOTIDE SEQUENCE [LARGE SCALE GENOMIC DNA]</scope>
    <source>
        <strain evidence="1 2">YIM 96934</strain>
    </source>
</reference>
<comment type="caution">
    <text evidence="1">The sequence shown here is derived from an EMBL/GenBank/DDBJ whole genome shotgun (WGS) entry which is preliminary data.</text>
</comment>
<dbReference type="CDD" id="cd12954">
    <property type="entry name" value="MMP_TTHA0227_like_1"/>
    <property type="match status" value="1"/>
</dbReference>
<proteinExistence type="predicted"/>
<dbReference type="Gene3D" id="3.30.2010.20">
    <property type="match status" value="1"/>
</dbReference>
<organism evidence="1 2">
    <name type="scientific">Phytoactinopolyspora halophila</name>
    <dbReference type="NCBI Taxonomy" id="1981511"/>
    <lineage>
        <taxon>Bacteria</taxon>
        <taxon>Bacillati</taxon>
        <taxon>Actinomycetota</taxon>
        <taxon>Actinomycetes</taxon>
        <taxon>Jiangellales</taxon>
        <taxon>Jiangellaceae</taxon>
        <taxon>Phytoactinopolyspora</taxon>
    </lineage>
</organism>
<dbReference type="EMBL" id="QMIG01000001">
    <property type="protein sequence ID" value="RAW18830.1"/>
    <property type="molecule type" value="Genomic_DNA"/>
</dbReference>
<name>A0A329R2M8_9ACTN</name>
<evidence type="ECO:0000313" key="2">
    <source>
        <dbReference type="Proteomes" id="UP000250462"/>
    </source>
</evidence>
<dbReference type="InterPro" id="IPR010428">
    <property type="entry name" value="Zincin_1"/>
</dbReference>
<accession>A0A329R2M8</accession>
<evidence type="ECO:0000313" key="1">
    <source>
        <dbReference type="EMBL" id="RAW18830.1"/>
    </source>
</evidence>